<dbReference type="SUPFAM" id="SSF103473">
    <property type="entry name" value="MFS general substrate transporter"/>
    <property type="match status" value="1"/>
</dbReference>
<feature type="transmembrane region" description="Helical" evidence="2">
    <location>
        <begin position="338"/>
        <end position="360"/>
    </location>
</feature>
<organism evidence="3 4">
    <name type="scientific">Enterococcus columbae DSM 7374 = ATCC 51263</name>
    <dbReference type="NCBI Taxonomy" id="1121865"/>
    <lineage>
        <taxon>Bacteria</taxon>
        <taxon>Bacillati</taxon>
        <taxon>Bacillota</taxon>
        <taxon>Bacilli</taxon>
        <taxon>Lactobacillales</taxon>
        <taxon>Enterococcaceae</taxon>
        <taxon>Enterococcus</taxon>
    </lineage>
</organism>
<dbReference type="InterPro" id="IPR053160">
    <property type="entry name" value="MFS_DHA3_Transporter"/>
</dbReference>
<dbReference type="eggNOG" id="COG2211">
    <property type="taxonomic scope" value="Bacteria"/>
</dbReference>
<dbReference type="STRING" id="1121865.OMW_00600"/>
<accession>S1N6Q4</accession>
<dbReference type="Pfam" id="PF07690">
    <property type="entry name" value="MFS_1"/>
    <property type="match status" value="1"/>
</dbReference>
<dbReference type="AlphaFoldDB" id="S1N6Q4"/>
<evidence type="ECO:0000313" key="4">
    <source>
        <dbReference type="Proteomes" id="UP000014113"/>
    </source>
</evidence>
<sequence length="400" mass="45128">MFIKFKDKTWRFYLYRFFMNGRFSRGVLLLYCMQLGLNLLEFGTIQTVYNLVKLISEIPSGIIADRFRKSTVVSVGAFLCSISSFLLFLLPLMSMDNYISLLLLFSLDSLGSALISGTDESLIFETLKIEKKEKKFIEVLGNAEIIGLIVLAIATASGGIIFSNYFSAVFLLQCIFYILAGLMIIKIDNRNIEGKKANKIQFNIREQFHEIIDFLSCSKVVIYLVLFLTFLMLYANFMITFIQGAFLEIGFKEEIISVLIAGVTLAGVLGAYISRFLGNAHFRIFFTLSVACFLMGIFFLSSSEKILSVVGFFMINILVDLVYPYISEKLNILLEDSMRATVFSIFNTLVGFFSLALYPLLGYLFDKTSYSIIYLGTGIISFIILSVLAMYLSNKNVNGV</sequence>
<evidence type="ECO:0000313" key="3">
    <source>
        <dbReference type="EMBL" id="EOW84702.1"/>
    </source>
</evidence>
<gene>
    <name evidence="3" type="ORF">I568_01198</name>
</gene>
<dbReference type="EMBL" id="ASWJ01000004">
    <property type="protein sequence ID" value="EOW84702.1"/>
    <property type="molecule type" value="Genomic_DNA"/>
</dbReference>
<dbReference type="GO" id="GO:0005886">
    <property type="term" value="C:plasma membrane"/>
    <property type="evidence" value="ECO:0007669"/>
    <property type="project" value="UniProtKB-SubCell"/>
</dbReference>
<name>S1N6Q4_9ENTE</name>
<dbReference type="Proteomes" id="UP000014113">
    <property type="component" value="Unassembled WGS sequence"/>
</dbReference>
<dbReference type="GO" id="GO:0022857">
    <property type="term" value="F:transmembrane transporter activity"/>
    <property type="evidence" value="ECO:0007669"/>
    <property type="project" value="InterPro"/>
</dbReference>
<feature type="transmembrane region" description="Helical" evidence="2">
    <location>
        <begin position="98"/>
        <end position="118"/>
    </location>
</feature>
<comment type="caution">
    <text evidence="3">The sequence shown here is derived from an EMBL/GenBank/DDBJ whole genome shotgun (WGS) entry which is preliminary data.</text>
</comment>
<keyword evidence="2" id="KW-1133">Transmembrane helix</keyword>
<evidence type="ECO:0000256" key="2">
    <source>
        <dbReference type="SAM" id="Phobius"/>
    </source>
</evidence>
<reference evidence="3 4" key="1">
    <citation type="submission" date="2013-03" db="EMBL/GenBank/DDBJ databases">
        <title>The Genome Sequence of Enterococcus columbae ATCC_51263 (PacBio/Illumina hybrid assembly).</title>
        <authorList>
            <consortium name="The Broad Institute Genomics Platform"/>
            <consortium name="The Broad Institute Genome Sequencing Center for Infectious Disease"/>
            <person name="Earl A."/>
            <person name="Russ C."/>
            <person name="Gilmore M."/>
            <person name="Surin D."/>
            <person name="Walker B."/>
            <person name="Young S."/>
            <person name="Zeng Q."/>
            <person name="Gargeya S."/>
            <person name="Fitzgerald M."/>
            <person name="Haas B."/>
            <person name="Abouelleil A."/>
            <person name="Allen A.W."/>
            <person name="Alvarado L."/>
            <person name="Arachchi H.M."/>
            <person name="Berlin A.M."/>
            <person name="Chapman S.B."/>
            <person name="Gainer-Dewar J."/>
            <person name="Goldberg J."/>
            <person name="Griggs A."/>
            <person name="Gujja S."/>
            <person name="Hansen M."/>
            <person name="Howarth C."/>
            <person name="Imamovic A."/>
            <person name="Ireland A."/>
            <person name="Larimer J."/>
            <person name="McCowan C."/>
            <person name="Murphy C."/>
            <person name="Pearson M."/>
            <person name="Poon T.W."/>
            <person name="Priest M."/>
            <person name="Roberts A."/>
            <person name="Saif S."/>
            <person name="Shea T."/>
            <person name="Sisk P."/>
            <person name="Sykes S."/>
            <person name="Wortman J."/>
            <person name="Nusbaum C."/>
            <person name="Birren B."/>
        </authorList>
    </citation>
    <scope>NUCLEOTIDE SEQUENCE [LARGE SCALE GENOMIC DNA]</scope>
    <source>
        <strain evidence="3 4">ATCC 51263</strain>
    </source>
</reference>
<keyword evidence="2" id="KW-0812">Transmembrane</keyword>
<comment type="subcellular location">
    <subcellularLocation>
        <location evidence="1">Cell membrane</location>
        <topology evidence="1">Multi-pass membrane protein</topology>
    </subcellularLocation>
</comment>
<keyword evidence="4" id="KW-1185">Reference proteome</keyword>
<feature type="transmembrane region" description="Helical" evidence="2">
    <location>
        <begin position="372"/>
        <end position="392"/>
    </location>
</feature>
<feature type="transmembrane region" description="Helical" evidence="2">
    <location>
        <begin position="168"/>
        <end position="187"/>
    </location>
</feature>
<proteinExistence type="predicted"/>
<feature type="transmembrane region" description="Helical" evidence="2">
    <location>
        <begin position="306"/>
        <end position="326"/>
    </location>
</feature>
<dbReference type="InterPro" id="IPR011701">
    <property type="entry name" value="MFS"/>
</dbReference>
<keyword evidence="2" id="KW-0472">Membrane</keyword>
<dbReference type="InterPro" id="IPR036259">
    <property type="entry name" value="MFS_trans_sf"/>
</dbReference>
<feature type="transmembrane region" description="Helical" evidence="2">
    <location>
        <begin position="72"/>
        <end position="92"/>
    </location>
</feature>
<feature type="transmembrane region" description="Helical" evidence="2">
    <location>
        <begin position="280"/>
        <end position="300"/>
    </location>
</feature>
<dbReference type="PATRIC" id="fig|1121865.3.peg.592"/>
<dbReference type="RefSeq" id="WP_016182763.1">
    <property type="nucleotide sequence ID" value="NZ_JXKI01000006.1"/>
</dbReference>
<dbReference type="Gene3D" id="1.20.1250.20">
    <property type="entry name" value="MFS general substrate transporter like domains"/>
    <property type="match status" value="1"/>
</dbReference>
<dbReference type="PANTHER" id="PTHR23530">
    <property type="entry name" value="TRANSPORT PROTEIN-RELATED"/>
    <property type="match status" value="1"/>
</dbReference>
<evidence type="ECO:0008006" key="5">
    <source>
        <dbReference type="Google" id="ProtNLM"/>
    </source>
</evidence>
<dbReference type="PANTHER" id="PTHR23530:SF1">
    <property type="entry name" value="PERMEASE, MAJOR FACILITATOR SUPERFAMILY-RELATED"/>
    <property type="match status" value="1"/>
</dbReference>
<feature type="transmembrane region" description="Helical" evidence="2">
    <location>
        <begin position="255"/>
        <end position="273"/>
    </location>
</feature>
<dbReference type="OrthoDB" id="9816124at2"/>
<feature type="transmembrane region" description="Helical" evidence="2">
    <location>
        <begin position="220"/>
        <end position="243"/>
    </location>
</feature>
<feature type="transmembrane region" description="Helical" evidence="2">
    <location>
        <begin position="139"/>
        <end position="162"/>
    </location>
</feature>
<protein>
    <recommendedName>
        <fullName evidence="5">Major facilitator superfamily (MFS) profile domain-containing protein</fullName>
    </recommendedName>
</protein>
<evidence type="ECO:0000256" key="1">
    <source>
        <dbReference type="ARBA" id="ARBA00004651"/>
    </source>
</evidence>